<dbReference type="Proteomes" id="UP000325302">
    <property type="component" value="Unassembled WGS sequence"/>
</dbReference>
<dbReference type="EMBL" id="SMRS01000004">
    <property type="protein sequence ID" value="KAA0875052.1"/>
    <property type="molecule type" value="Genomic_DNA"/>
</dbReference>
<feature type="chain" id="PRO_5022879165" evidence="1">
    <location>
        <begin position="22"/>
        <end position="241"/>
    </location>
</feature>
<reference evidence="2 3" key="1">
    <citation type="submission" date="2019-03" db="EMBL/GenBank/DDBJ databases">
        <title>Nitrincola sp. nov. isolated from an Indian soda lake.</title>
        <authorList>
            <person name="Joshi A."/>
            <person name="Thite S.V."/>
            <person name="Joseph N."/>
            <person name="Dhotre D."/>
            <person name="Moorthy M."/>
            <person name="Shouche Y.S."/>
        </authorList>
    </citation>
    <scope>NUCLEOTIDE SEQUENCE [LARGE SCALE GENOMIC DNA]</scope>
    <source>
        <strain evidence="2 3">MEB193</strain>
    </source>
</reference>
<sequence>MRHYVVLFGITTAMLLSGCNAAGVQPSATSPDPHSSEGRAEIAAALTAETGSQPPLAVTQGDMSQSLQTQLDQISGRITLLQEQMIQVRSLSQQVLDQSQLQASRLQQFHASGPSAAGFAEVDTQYLEQAVAEIDGAIAQLLAAMSMQNPDQAVMAPYRISTAYTRNGWILIRYHAETGETWLADKNVWQPLRDPSSLRASQYEVQVQRADGDRKGFVAVRIDRRDGRSWWLNDETWQALD</sequence>
<keyword evidence="1" id="KW-0732">Signal</keyword>
<protein>
    <submittedName>
        <fullName evidence="2">Uncharacterized protein</fullName>
    </submittedName>
</protein>
<organism evidence="2 3">
    <name type="scientific">Nitrincola tapanii</name>
    <dbReference type="NCBI Taxonomy" id="1708751"/>
    <lineage>
        <taxon>Bacteria</taxon>
        <taxon>Pseudomonadati</taxon>
        <taxon>Pseudomonadota</taxon>
        <taxon>Gammaproteobacteria</taxon>
        <taxon>Oceanospirillales</taxon>
        <taxon>Oceanospirillaceae</taxon>
        <taxon>Nitrincola</taxon>
    </lineage>
</organism>
<dbReference type="AlphaFoldDB" id="A0A5A9W379"/>
<feature type="signal peptide" evidence="1">
    <location>
        <begin position="1"/>
        <end position="21"/>
    </location>
</feature>
<evidence type="ECO:0000313" key="2">
    <source>
        <dbReference type="EMBL" id="KAA0875052.1"/>
    </source>
</evidence>
<accession>A0A5A9W379</accession>
<dbReference type="PROSITE" id="PS51257">
    <property type="entry name" value="PROKAR_LIPOPROTEIN"/>
    <property type="match status" value="1"/>
</dbReference>
<dbReference type="RefSeq" id="WP_149390632.1">
    <property type="nucleotide sequence ID" value="NZ_SMRS01000004.1"/>
</dbReference>
<keyword evidence="3" id="KW-1185">Reference proteome</keyword>
<evidence type="ECO:0000313" key="3">
    <source>
        <dbReference type="Proteomes" id="UP000325302"/>
    </source>
</evidence>
<proteinExistence type="predicted"/>
<gene>
    <name evidence="2" type="ORF">E1H14_06430</name>
</gene>
<comment type="caution">
    <text evidence="2">The sequence shown here is derived from an EMBL/GenBank/DDBJ whole genome shotgun (WGS) entry which is preliminary data.</text>
</comment>
<name>A0A5A9W379_9GAMM</name>
<dbReference type="OrthoDB" id="6117641at2"/>
<evidence type="ECO:0000256" key="1">
    <source>
        <dbReference type="SAM" id="SignalP"/>
    </source>
</evidence>